<feature type="compositionally biased region" description="Pro residues" evidence="1">
    <location>
        <begin position="71"/>
        <end position="80"/>
    </location>
</feature>
<proteinExistence type="predicted"/>
<feature type="compositionally biased region" description="Acidic residues" evidence="1">
    <location>
        <begin position="83"/>
        <end position="93"/>
    </location>
</feature>
<evidence type="ECO:0000313" key="2">
    <source>
        <dbReference type="EMBL" id="JAP07375.1"/>
    </source>
</evidence>
<protein>
    <submittedName>
        <fullName evidence="2">Putative ovule protein</fullName>
    </submittedName>
</protein>
<name>A0A0V0GGW9_SOLCH</name>
<evidence type="ECO:0000256" key="1">
    <source>
        <dbReference type="SAM" id="MobiDB-lite"/>
    </source>
</evidence>
<sequence>MMNKQSKLSKSILFLFLTTLYYCSSHAITNRKLLDLKSQIEIKTSSSIFGQMLPKGVPIPPSAPSCRSSPGTPPSCPFPQPEMVDDDVVSLTP</sequence>
<feature type="region of interest" description="Disordered" evidence="1">
    <location>
        <begin position="53"/>
        <end position="93"/>
    </location>
</feature>
<dbReference type="AlphaFoldDB" id="A0A0V0GGW9"/>
<dbReference type="EMBL" id="GEDG01038886">
    <property type="protein sequence ID" value="JAP07375.1"/>
    <property type="molecule type" value="Transcribed_RNA"/>
</dbReference>
<accession>A0A0V0GGW9</accession>
<organism evidence="2">
    <name type="scientific">Solanum chacoense</name>
    <name type="common">Chaco potato</name>
    <dbReference type="NCBI Taxonomy" id="4108"/>
    <lineage>
        <taxon>Eukaryota</taxon>
        <taxon>Viridiplantae</taxon>
        <taxon>Streptophyta</taxon>
        <taxon>Embryophyta</taxon>
        <taxon>Tracheophyta</taxon>
        <taxon>Spermatophyta</taxon>
        <taxon>Magnoliopsida</taxon>
        <taxon>eudicotyledons</taxon>
        <taxon>Gunneridae</taxon>
        <taxon>Pentapetalae</taxon>
        <taxon>asterids</taxon>
        <taxon>lamiids</taxon>
        <taxon>Solanales</taxon>
        <taxon>Solanaceae</taxon>
        <taxon>Solanoideae</taxon>
        <taxon>Solaneae</taxon>
        <taxon>Solanum</taxon>
    </lineage>
</organism>
<reference evidence="2" key="1">
    <citation type="submission" date="2015-12" db="EMBL/GenBank/DDBJ databases">
        <title>Gene expression during late stages of embryo sac development: a critical building block for successful pollen-pistil interactions.</title>
        <authorList>
            <person name="Liu Y."/>
            <person name="Joly V."/>
            <person name="Sabar M."/>
            <person name="Matton D.P."/>
        </authorList>
    </citation>
    <scope>NUCLEOTIDE SEQUENCE</scope>
</reference>